<dbReference type="RefSeq" id="WP_229859202.1">
    <property type="nucleotide sequence ID" value="NZ_BMVW01000008.1"/>
</dbReference>
<reference evidence="3" key="1">
    <citation type="journal article" date="2014" name="Int. J. Syst. Evol. Microbiol.">
        <title>Complete genome sequence of Corynebacterium casei LMG S-19264T (=DSM 44701T), isolated from a smear-ripened cheese.</title>
        <authorList>
            <consortium name="US DOE Joint Genome Institute (JGI-PGF)"/>
            <person name="Walter F."/>
            <person name="Albersmeier A."/>
            <person name="Kalinowski J."/>
            <person name="Ruckert C."/>
        </authorList>
    </citation>
    <scope>NUCLEOTIDE SEQUENCE</scope>
    <source>
        <strain evidence="3">JCM 4815</strain>
    </source>
</reference>
<keyword evidence="2" id="KW-0472">Membrane</keyword>
<proteinExistence type="predicted"/>
<name>A0A918PPK6_9ACTN</name>
<feature type="region of interest" description="Disordered" evidence="1">
    <location>
        <begin position="117"/>
        <end position="141"/>
    </location>
</feature>
<keyword evidence="2" id="KW-1133">Transmembrane helix</keyword>
<protein>
    <submittedName>
        <fullName evidence="3">Uncharacterized protein</fullName>
    </submittedName>
</protein>
<evidence type="ECO:0000313" key="4">
    <source>
        <dbReference type="Proteomes" id="UP000622166"/>
    </source>
</evidence>
<evidence type="ECO:0000256" key="1">
    <source>
        <dbReference type="SAM" id="MobiDB-lite"/>
    </source>
</evidence>
<dbReference type="EMBL" id="BMVW01000008">
    <property type="protein sequence ID" value="GGZ18164.1"/>
    <property type="molecule type" value="Genomic_DNA"/>
</dbReference>
<sequence length="248" mass="26071">MASRNDDRYEGVDALMAAITDEPLPEGALDDPYVAAEHRAALADVALLREQLRLIGGTLADAPARTEAEVRPLPVRTATTTNRRRRPFALALRTLAAAAAATVVVGMGGWLIAQGGAGEDSGSGTSSADQGAKTEGGDGSQTAAGYVACARLIAEGTVVRVEPVPGTGQDRITLDVERHYKPEEGEDEVVFPMDENADPRLREGDHVLVGISGDEATPDTWTVGEKDIADERARILDALPESESLGCE</sequence>
<organism evidence="3 4">
    <name type="scientific">Streptomyces poonensis</name>
    <dbReference type="NCBI Taxonomy" id="68255"/>
    <lineage>
        <taxon>Bacteria</taxon>
        <taxon>Bacillati</taxon>
        <taxon>Actinomycetota</taxon>
        <taxon>Actinomycetes</taxon>
        <taxon>Kitasatosporales</taxon>
        <taxon>Streptomycetaceae</taxon>
        <taxon>Streptomyces</taxon>
    </lineage>
</organism>
<comment type="caution">
    <text evidence="3">The sequence shown here is derived from an EMBL/GenBank/DDBJ whole genome shotgun (WGS) entry which is preliminary data.</text>
</comment>
<keyword evidence="4" id="KW-1185">Reference proteome</keyword>
<keyword evidence="2" id="KW-0812">Transmembrane</keyword>
<dbReference type="AlphaFoldDB" id="A0A918PPK6"/>
<evidence type="ECO:0000313" key="3">
    <source>
        <dbReference type="EMBL" id="GGZ18164.1"/>
    </source>
</evidence>
<gene>
    <name evidence="3" type="ORF">GCM10010365_42880</name>
</gene>
<reference evidence="3" key="2">
    <citation type="submission" date="2020-09" db="EMBL/GenBank/DDBJ databases">
        <authorList>
            <person name="Sun Q."/>
            <person name="Ohkuma M."/>
        </authorList>
    </citation>
    <scope>NUCLEOTIDE SEQUENCE</scope>
    <source>
        <strain evidence="3">JCM 4815</strain>
    </source>
</reference>
<accession>A0A918PPK6</accession>
<evidence type="ECO:0000256" key="2">
    <source>
        <dbReference type="SAM" id="Phobius"/>
    </source>
</evidence>
<feature type="transmembrane region" description="Helical" evidence="2">
    <location>
        <begin position="90"/>
        <end position="113"/>
    </location>
</feature>
<dbReference type="Proteomes" id="UP000622166">
    <property type="component" value="Unassembled WGS sequence"/>
</dbReference>